<comment type="caution">
    <text evidence="2">The sequence shown here is derived from an EMBL/GenBank/DDBJ whole genome shotgun (WGS) entry which is preliminary data.</text>
</comment>
<gene>
    <name evidence="2" type="ORF">D9613_008018</name>
</gene>
<dbReference type="EMBL" id="JAACJL010000045">
    <property type="protein sequence ID" value="KAF4613862.1"/>
    <property type="molecule type" value="Genomic_DNA"/>
</dbReference>
<organism evidence="2 3">
    <name type="scientific">Agrocybe pediades</name>
    <dbReference type="NCBI Taxonomy" id="84607"/>
    <lineage>
        <taxon>Eukaryota</taxon>
        <taxon>Fungi</taxon>
        <taxon>Dikarya</taxon>
        <taxon>Basidiomycota</taxon>
        <taxon>Agaricomycotina</taxon>
        <taxon>Agaricomycetes</taxon>
        <taxon>Agaricomycetidae</taxon>
        <taxon>Agaricales</taxon>
        <taxon>Agaricineae</taxon>
        <taxon>Strophariaceae</taxon>
        <taxon>Agrocybe</taxon>
    </lineage>
</organism>
<sequence>MFRHVTNYAEDSGIYSVGASLLFAAAYVLFFVLYLMMAIRRPVNIYWALAAFCLIRIASFTMRTVLAASIDVAINLDFVIGFEIIFDIGYLILLYTSHGLVLDLEYVSSRPLSSRVIMRAIRNRHIFHVLLFIAVALAIAAGTTVQTEGDGPNRISNILNIVSTVFFLVLTVLQFVQTLVYVRMELSDLNPLTIIQLQRTQSTPSISAMSDRPSFGRRNSTYILLLISLLFLLRETFSAATMTNWERENEEALWFPFEALPEFLAVCLYAVPNLVPSDKEIRAGKERLRQAERAAKAKAIVSKMNEVWTKEKEKGSKIPKFTDTAPKHDTLQVLSQNARGQESGTSQAHSAVTLPIEVQMCQTVIVDRPSE</sequence>
<keyword evidence="3" id="KW-1185">Reference proteome</keyword>
<keyword evidence="1" id="KW-1133">Transmembrane helix</keyword>
<feature type="transmembrane region" description="Helical" evidence="1">
    <location>
        <begin position="12"/>
        <end position="33"/>
    </location>
</feature>
<accession>A0A8H4QMH7</accession>
<reference evidence="2 3" key="1">
    <citation type="submission" date="2019-12" db="EMBL/GenBank/DDBJ databases">
        <authorList>
            <person name="Floudas D."/>
            <person name="Bentzer J."/>
            <person name="Ahren D."/>
            <person name="Johansson T."/>
            <person name="Persson P."/>
            <person name="Tunlid A."/>
        </authorList>
    </citation>
    <scope>NUCLEOTIDE SEQUENCE [LARGE SCALE GENOMIC DNA]</scope>
    <source>
        <strain evidence="2 3">CBS 102.39</strain>
    </source>
</reference>
<proteinExistence type="predicted"/>
<evidence type="ECO:0000313" key="2">
    <source>
        <dbReference type="EMBL" id="KAF4613862.1"/>
    </source>
</evidence>
<feature type="transmembrane region" description="Helical" evidence="1">
    <location>
        <begin position="78"/>
        <end position="104"/>
    </location>
</feature>
<dbReference type="AlphaFoldDB" id="A0A8H4QMH7"/>
<evidence type="ECO:0000256" key="1">
    <source>
        <dbReference type="SAM" id="Phobius"/>
    </source>
</evidence>
<evidence type="ECO:0000313" key="3">
    <source>
        <dbReference type="Proteomes" id="UP000521872"/>
    </source>
</evidence>
<dbReference type="Proteomes" id="UP000521872">
    <property type="component" value="Unassembled WGS sequence"/>
</dbReference>
<name>A0A8H4QMH7_9AGAR</name>
<feature type="transmembrane region" description="Helical" evidence="1">
    <location>
        <begin position="125"/>
        <end position="146"/>
    </location>
</feature>
<keyword evidence="1" id="KW-0472">Membrane</keyword>
<feature type="transmembrane region" description="Helical" evidence="1">
    <location>
        <begin position="45"/>
        <end position="66"/>
    </location>
</feature>
<keyword evidence="1" id="KW-0812">Transmembrane</keyword>
<feature type="transmembrane region" description="Helical" evidence="1">
    <location>
        <begin position="158"/>
        <end position="182"/>
    </location>
</feature>
<protein>
    <submittedName>
        <fullName evidence="2">Uncharacterized protein</fullName>
    </submittedName>
</protein>